<dbReference type="PANTHER" id="PTHR32114:SF2">
    <property type="entry name" value="ABC TRANSPORTER ABCH.3"/>
    <property type="match status" value="1"/>
</dbReference>
<dbReference type="GO" id="GO:0016887">
    <property type="term" value="F:ATP hydrolysis activity"/>
    <property type="evidence" value="ECO:0007669"/>
    <property type="project" value="InterPro"/>
</dbReference>
<dbReference type="SUPFAM" id="SSF52540">
    <property type="entry name" value="P-loop containing nucleoside triphosphate hydrolases"/>
    <property type="match status" value="1"/>
</dbReference>
<dbReference type="AlphaFoldDB" id="A0A1B1N151"/>
<evidence type="ECO:0000256" key="1">
    <source>
        <dbReference type="ARBA" id="ARBA00006930"/>
    </source>
</evidence>
<feature type="coiled-coil region" evidence="4">
    <location>
        <begin position="930"/>
        <end position="957"/>
    </location>
</feature>
<evidence type="ECO:0000256" key="2">
    <source>
        <dbReference type="ARBA" id="ARBA00011322"/>
    </source>
</evidence>
<dbReference type="OrthoDB" id="9795626at2"/>
<keyword evidence="4" id="KW-0175">Coiled coil</keyword>
<dbReference type="Pfam" id="PF13558">
    <property type="entry name" value="SbcC_Walker_B"/>
    <property type="match status" value="1"/>
</dbReference>
<feature type="coiled-coil region" evidence="4">
    <location>
        <begin position="312"/>
        <end position="523"/>
    </location>
</feature>
<name>A0A1B1N151_9BACL</name>
<dbReference type="KEGG" id="pyg:AWM70_11585"/>
<proteinExistence type="inferred from homology"/>
<dbReference type="InterPro" id="IPR027417">
    <property type="entry name" value="P-loop_NTPase"/>
</dbReference>
<dbReference type="GO" id="GO:0006302">
    <property type="term" value="P:double-strand break repair"/>
    <property type="evidence" value="ECO:0007669"/>
    <property type="project" value="InterPro"/>
</dbReference>
<protein>
    <recommendedName>
        <fullName evidence="3">Nuclease SbcCD subunit C</fullName>
    </recommendedName>
</protein>
<evidence type="ECO:0000256" key="3">
    <source>
        <dbReference type="ARBA" id="ARBA00013368"/>
    </source>
</evidence>
<evidence type="ECO:0000313" key="6">
    <source>
        <dbReference type="Proteomes" id="UP000092573"/>
    </source>
</evidence>
<dbReference type="EMBL" id="CP014167">
    <property type="protein sequence ID" value="ANS75164.1"/>
    <property type="molecule type" value="Genomic_DNA"/>
</dbReference>
<dbReference type="RefSeq" id="WP_068696535.1">
    <property type="nucleotide sequence ID" value="NZ_CP014167.1"/>
</dbReference>
<sequence>MKPILLKLSGLQSYRESQEIDFTVLCETGLFGIFGPTGSGKSTLLDAMTLALYGKVERAVNGTQGIMNHSENSLFVAYTFELTGPKGSSRYRVERRFKRTGEQSVSCTISRFIELRPEGETVLADKLAEVNRCVEEKIGLKMDDFTRAVVLPQGKFSEFLALKGSERRQMLQRLFHLEKYGDLLAVKLSRRVKETESRLKELTAEQQGLGLASEEAVKTAAERLALAEGQAHAARTRLTEARQQAEEAAKVRELIQEKQRLLAEEARLIANNPAIEEAEHKLRHAEAAEQLLPVLTAWKEAAETAKTRRAAAEAAASTAAEAEEKAGEAERMSAAADEVLGQEEPPLLRRLEQLEQARQLQAEAEQLKAEQAGQIARQQEIEQKRKLAAEEAAKEETLLNKAVQRRKELEQQLKELEVKSAERRLLQEGIQRKEALAAAEQQLEQARLEAGQLRRKQEEALRQLQELTAEAERSEAERQDTLAEAARLAAELQDQEQRLQSLGEELERRATQLQQQLKEQELHVWSVRLAQELQDGGACPVCGSLEHPSPAVHGDESTAALEAELQAVAALLPECRELRFGAARDLESVRAALESLDAAADPAVSGEAAAAAQTAAALPGAPLDAESARSRLAALRTARGASGTRLSALQSRVRGQRSAGAELRQRCALAAAEEQAAAAQAEQQQARCSALEADVQRRAAEWAAAHPGMTPDELQRSYEAMQAKDLQAEDVRRRFEVSGPYIDDKTSRLRALSEQLAALDKELVECSTRLEGGLQLIEEKNKRLAALTGGEPAEALLAAAESRLAQLRTAARQAREQLAAAQQLRNESVQADVLARQAAAAAAEQAAEQERRWVQALADSPFATGQEAAEAAIRREEAEELALLAEQHRKQQQELAVTLRDLELRLNGRSLSEETWNEIQLAFQECQRQDELALQEKAKAQRDLEDVEKRHIRWQELEQQRSTLEHESGLLGKLQSTLRGNAFVEYVAEEQLVHVSQAASQRLRFLTKQRYSLETDSGGGFVIRDDANGGVKRPVSTLSGGETFLTSLALALALSAQIQLRGQYPLQFFFLDEGFGTLDPELLDTVITSLEHLHHDHLSVGVISHVSELRERLPRKLIVQPAENGGEGSRIRLEKL</sequence>
<comment type="subunit">
    <text evidence="2">Heterodimer of SbcC and SbcD.</text>
</comment>
<accession>A0A1B1N151</accession>
<keyword evidence="6" id="KW-1185">Reference proteome</keyword>
<dbReference type="Gene3D" id="3.40.50.300">
    <property type="entry name" value="P-loop containing nucleotide triphosphate hydrolases"/>
    <property type="match status" value="2"/>
</dbReference>
<gene>
    <name evidence="5" type="ORF">AWM70_11585</name>
</gene>
<organism evidence="5 6">
    <name type="scientific">Paenibacillus yonginensis</name>
    <dbReference type="NCBI Taxonomy" id="1462996"/>
    <lineage>
        <taxon>Bacteria</taxon>
        <taxon>Bacillati</taxon>
        <taxon>Bacillota</taxon>
        <taxon>Bacilli</taxon>
        <taxon>Bacillales</taxon>
        <taxon>Paenibacillaceae</taxon>
        <taxon>Paenibacillus</taxon>
    </lineage>
</organism>
<dbReference type="Proteomes" id="UP000092573">
    <property type="component" value="Chromosome"/>
</dbReference>
<feature type="coiled-coil region" evidence="4">
    <location>
        <begin position="742"/>
        <end position="769"/>
    </location>
</feature>
<reference evidence="5 6" key="1">
    <citation type="submission" date="2016-01" db="EMBL/GenBank/DDBJ databases">
        <title>Complete Genome Sequence of Paenibacillus yonginensis DCY84, a novel Plant Growth-Promoting Bacteria with Elicitation of Induced Systemic Resistance.</title>
        <authorList>
            <person name="Kim Y.J."/>
            <person name="Yang D.C."/>
            <person name="Sukweenadhi J."/>
        </authorList>
    </citation>
    <scope>NUCLEOTIDE SEQUENCE [LARGE SCALE GENOMIC DNA]</scope>
    <source>
        <strain evidence="5 6">DCY84</strain>
    </source>
</reference>
<comment type="similarity">
    <text evidence="1">Belongs to the SMC family. SbcC subfamily.</text>
</comment>
<evidence type="ECO:0000256" key="4">
    <source>
        <dbReference type="SAM" id="Coils"/>
    </source>
</evidence>
<feature type="coiled-coil region" evidence="4">
    <location>
        <begin position="185"/>
        <end position="271"/>
    </location>
</feature>
<dbReference type="Pfam" id="PF13555">
    <property type="entry name" value="AAA_29"/>
    <property type="match status" value="1"/>
</dbReference>
<dbReference type="PANTHER" id="PTHR32114">
    <property type="entry name" value="ABC TRANSPORTER ABCH.3"/>
    <property type="match status" value="1"/>
</dbReference>
<dbReference type="STRING" id="1462996.AWM70_11585"/>
<feature type="coiled-coil region" evidence="4">
    <location>
        <begin position="874"/>
        <end position="905"/>
    </location>
</feature>
<evidence type="ECO:0000313" key="5">
    <source>
        <dbReference type="EMBL" id="ANS75164.1"/>
    </source>
</evidence>
<feature type="coiled-coil region" evidence="4">
    <location>
        <begin position="797"/>
        <end position="831"/>
    </location>
</feature>